<dbReference type="HAMAP" id="MF_00161">
    <property type="entry name" value="LspA"/>
    <property type="match status" value="1"/>
</dbReference>
<dbReference type="GO" id="GO:0005886">
    <property type="term" value="C:plasma membrane"/>
    <property type="evidence" value="ECO:0007669"/>
    <property type="project" value="UniProtKB-SubCell"/>
</dbReference>
<protein>
    <recommendedName>
        <fullName evidence="9">Lipoprotein signal peptidase</fullName>
        <ecNumber evidence="9">3.4.23.36</ecNumber>
    </recommendedName>
    <alternativeName>
        <fullName evidence="9">Prolipoprotein signal peptidase</fullName>
    </alternativeName>
    <alternativeName>
        <fullName evidence="9">Signal peptidase II</fullName>
        <shortName evidence="9">SPase II</shortName>
    </alternativeName>
</protein>
<gene>
    <name evidence="9" type="primary">lspA</name>
    <name evidence="11" type="ORF">SAMN05444277_106103</name>
</gene>
<evidence type="ECO:0000256" key="2">
    <source>
        <dbReference type="ARBA" id="ARBA00022475"/>
    </source>
</evidence>
<dbReference type="PANTHER" id="PTHR33695:SF1">
    <property type="entry name" value="LIPOPROTEIN SIGNAL PEPTIDASE"/>
    <property type="match status" value="1"/>
</dbReference>
<evidence type="ECO:0000256" key="8">
    <source>
        <dbReference type="ARBA" id="ARBA00023136"/>
    </source>
</evidence>
<evidence type="ECO:0000313" key="12">
    <source>
        <dbReference type="Proteomes" id="UP000199031"/>
    </source>
</evidence>
<comment type="catalytic activity">
    <reaction evidence="9">
        <text>Release of signal peptides from bacterial membrane prolipoproteins. Hydrolyzes -Xaa-Yaa-Zaa-|-(S,diacylglyceryl)Cys-, in which Xaa is hydrophobic (preferably Leu), and Yaa (Ala or Ser) and Zaa (Gly or Ala) have small, neutral side chains.</text>
        <dbReference type="EC" id="3.4.23.36"/>
    </reaction>
</comment>
<feature type="transmembrane region" description="Helical" evidence="9">
    <location>
        <begin position="93"/>
        <end position="117"/>
    </location>
</feature>
<evidence type="ECO:0000256" key="5">
    <source>
        <dbReference type="ARBA" id="ARBA00022750"/>
    </source>
</evidence>
<dbReference type="AlphaFoldDB" id="A0A1I5WDY3"/>
<dbReference type="EC" id="3.4.23.36" evidence="9"/>
<sequence length="224" mass="25142">MKGKHVALLIILILVADQALKFYIKLNYVLGEEHNVIGSWFRLHFVENEGMAWGLKFGGGLGKILLTLFRLVAVIFGTYYLSQIIKKKYHKGFIICAALIYAGAFGNLIDSLFYGLIFSGSNPFTVATLFPAAGGYASFFHGQVVDMLYFPIIQTTYPSWFPIASWRGDVFEFFSPVFNLADSSISIGVIALLIWQKKFFPQHTHNEEPIKTSPAEIDDRVKAV</sequence>
<keyword evidence="2 9" id="KW-1003">Cell membrane</keyword>
<dbReference type="PANTHER" id="PTHR33695">
    <property type="entry name" value="LIPOPROTEIN SIGNAL PEPTIDASE"/>
    <property type="match status" value="1"/>
</dbReference>
<comment type="caution">
    <text evidence="9">Lacks conserved residue(s) required for the propagation of feature annotation.</text>
</comment>
<keyword evidence="3 9" id="KW-0645">Protease</keyword>
<dbReference type="RefSeq" id="WP_090658399.1">
    <property type="nucleotide sequence ID" value="NZ_FOXQ01000006.1"/>
</dbReference>
<dbReference type="GO" id="GO:0006508">
    <property type="term" value="P:proteolysis"/>
    <property type="evidence" value="ECO:0007669"/>
    <property type="project" value="UniProtKB-KW"/>
</dbReference>
<dbReference type="OrthoDB" id="9810259at2"/>
<feature type="active site" evidence="9">
    <location>
        <position position="182"/>
    </location>
</feature>
<evidence type="ECO:0000256" key="6">
    <source>
        <dbReference type="ARBA" id="ARBA00022801"/>
    </source>
</evidence>
<dbReference type="UniPathway" id="UPA00665"/>
<dbReference type="STRING" id="1465490.SAMN05444277_106103"/>
<feature type="active site" evidence="9">
    <location>
        <position position="146"/>
    </location>
</feature>
<accession>A0A1I5WDY3</accession>
<keyword evidence="5 9" id="KW-0064">Aspartyl protease</keyword>
<evidence type="ECO:0000256" key="1">
    <source>
        <dbReference type="ARBA" id="ARBA00006139"/>
    </source>
</evidence>
<comment type="subcellular location">
    <subcellularLocation>
        <location evidence="9">Cell membrane</location>
        <topology evidence="9">Multi-pass membrane protein</topology>
    </subcellularLocation>
</comment>
<evidence type="ECO:0000256" key="3">
    <source>
        <dbReference type="ARBA" id="ARBA00022670"/>
    </source>
</evidence>
<feature type="transmembrane region" description="Helical" evidence="9">
    <location>
        <begin position="173"/>
        <end position="195"/>
    </location>
</feature>
<name>A0A1I5WDY3_9BACT</name>
<dbReference type="EMBL" id="FOXQ01000006">
    <property type="protein sequence ID" value="SFQ17556.1"/>
    <property type="molecule type" value="Genomic_DNA"/>
</dbReference>
<evidence type="ECO:0000256" key="9">
    <source>
        <dbReference type="HAMAP-Rule" id="MF_00161"/>
    </source>
</evidence>
<feature type="transmembrane region" description="Helical" evidence="9">
    <location>
        <begin position="61"/>
        <end position="81"/>
    </location>
</feature>
<comment type="function">
    <text evidence="9">This protein specifically catalyzes the removal of signal peptides from prolipoproteins.</text>
</comment>
<keyword evidence="6 9" id="KW-0378">Hydrolase</keyword>
<evidence type="ECO:0000256" key="10">
    <source>
        <dbReference type="RuleBase" id="RU004181"/>
    </source>
</evidence>
<evidence type="ECO:0000256" key="7">
    <source>
        <dbReference type="ARBA" id="ARBA00022989"/>
    </source>
</evidence>
<organism evidence="11 12">
    <name type="scientific">Parafilimonas terrae</name>
    <dbReference type="NCBI Taxonomy" id="1465490"/>
    <lineage>
        <taxon>Bacteria</taxon>
        <taxon>Pseudomonadati</taxon>
        <taxon>Bacteroidota</taxon>
        <taxon>Chitinophagia</taxon>
        <taxon>Chitinophagales</taxon>
        <taxon>Chitinophagaceae</taxon>
        <taxon>Parafilimonas</taxon>
    </lineage>
</organism>
<keyword evidence="12" id="KW-1185">Reference proteome</keyword>
<dbReference type="Pfam" id="PF01252">
    <property type="entry name" value="Peptidase_A8"/>
    <property type="match status" value="1"/>
</dbReference>
<evidence type="ECO:0000313" key="11">
    <source>
        <dbReference type="EMBL" id="SFQ17556.1"/>
    </source>
</evidence>
<keyword evidence="4 9" id="KW-0812">Transmembrane</keyword>
<keyword evidence="7 9" id="KW-1133">Transmembrane helix</keyword>
<dbReference type="NCBIfam" id="NF011369">
    <property type="entry name" value="PRK14788.1"/>
    <property type="match status" value="1"/>
</dbReference>
<evidence type="ECO:0000256" key="4">
    <source>
        <dbReference type="ARBA" id="ARBA00022692"/>
    </source>
</evidence>
<reference evidence="11 12" key="1">
    <citation type="submission" date="2016-10" db="EMBL/GenBank/DDBJ databases">
        <authorList>
            <person name="de Groot N.N."/>
        </authorList>
    </citation>
    <scope>NUCLEOTIDE SEQUENCE [LARGE SCALE GENOMIC DNA]</scope>
    <source>
        <strain evidence="11 12">DSM 28286</strain>
    </source>
</reference>
<comment type="pathway">
    <text evidence="9">Protein modification; lipoprotein biosynthesis (signal peptide cleavage).</text>
</comment>
<comment type="similarity">
    <text evidence="1 9 10">Belongs to the peptidase A8 family.</text>
</comment>
<proteinExistence type="inferred from homology"/>
<dbReference type="InterPro" id="IPR001872">
    <property type="entry name" value="Peptidase_A8"/>
</dbReference>
<dbReference type="GO" id="GO:0004190">
    <property type="term" value="F:aspartic-type endopeptidase activity"/>
    <property type="evidence" value="ECO:0007669"/>
    <property type="project" value="UniProtKB-UniRule"/>
</dbReference>
<dbReference type="Proteomes" id="UP000199031">
    <property type="component" value="Unassembled WGS sequence"/>
</dbReference>
<keyword evidence="8 9" id="KW-0472">Membrane</keyword>
<dbReference type="PRINTS" id="PR00781">
    <property type="entry name" value="LIPOSIGPTASE"/>
</dbReference>